<reference evidence="6" key="1">
    <citation type="submission" date="2020-08" db="EMBL/GenBank/DDBJ databases">
        <title>Spodoptera exigua strain:BAW_Kor-Di-RS1 Genome sequencing and assembly.</title>
        <authorList>
            <person name="Kim J."/>
            <person name="Nam H.Y."/>
            <person name="Kwon M."/>
            <person name="Choi J.H."/>
            <person name="Cho S.R."/>
            <person name="Kim G.-H."/>
        </authorList>
    </citation>
    <scope>NUCLEOTIDE SEQUENCE</scope>
    <source>
        <strain evidence="6">BAW_Kor-Di-RS1</strain>
        <tissue evidence="6">Whole-body</tissue>
    </source>
</reference>
<dbReference type="InterPro" id="IPR035595">
    <property type="entry name" value="UDP_glycos_trans_CS"/>
</dbReference>
<keyword evidence="4" id="KW-1133">Transmembrane helix</keyword>
<evidence type="ECO:0000313" key="6">
    <source>
        <dbReference type="EMBL" id="KAF9411922.1"/>
    </source>
</evidence>
<evidence type="ECO:0000256" key="5">
    <source>
        <dbReference type="SAM" id="SignalP"/>
    </source>
</evidence>
<keyword evidence="4" id="KW-0812">Transmembrane</keyword>
<feature type="transmembrane region" description="Helical" evidence="4">
    <location>
        <begin position="937"/>
        <end position="954"/>
    </location>
</feature>
<feature type="transmembrane region" description="Helical" evidence="4">
    <location>
        <begin position="1405"/>
        <end position="1424"/>
    </location>
</feature>
<dbReference type="PANTHER" id="PTHR48043:SF159">
    <property type="entry name" value="EG:EG0003.4 PROTEIN-RELATED"/>
    <property type="match status" value="1"/>
</dbReference>
<sequence length="1458" mass="165982">MERAKVFCFLISIILTCGDAAKILVVFPMPSRSHGNLGDGVVRHLLNAGHENPPPNLRSIDVSATFDIMPIDMTIKNIMDRTINIENVGLLVYMMTEMLKKTVETESVQKLLSDPKEEFDLVVAEWVFSDVPAGFAAIYNCPLIWLSSVEPHWMILQLIDQPTNPAYTVDIMSIYTPPLNFFQRVNELWTQLKVKFLNFVWLDGVQEKAYNQLLAPFIAKRGRQPPSFDEVRHNVSMILSNAYVSTSVAQSLPQSHKFIGGYHIEDKGTALPEDLKKIMDNAKMDMGSNLKSKDMPEEIKRDLLKMFGTLKQTVLWKFEEKPEKLPSNVHILQWAPQPAILSHPNLAVFVTHGGLLSTTEAVHFGVPIIGIPVFADQFMNVAKSVNRGFALRVDLSYSLAAELKDAINEVTSNPRFAEKAKELSYIHHDRPVKPGVELVHWVNHVIKTRGAPHLRSPPYTCLSTRRSGRVLLKKICAAIMALAICLFLGLLLSSSCEAYKALVVFGMPYEPLKFRQRCYGHEVTFITPIPIKDPPLNLHQIDVSSNFELLPMDQMNIERFLGSSMPAFPRFFVKMMMLNLVVKTMEHENVQKLLNDTNAHFDVVIVEWMFSSLSASYATIFNCPLIWVIPVEVNSLSIGLVDALPHPAYSTDPLSSHLPPFSFLERAAEIWTRIQESILEFLYYESKDAANYERIVVPQVQKRGRQASPLSNSYVSMGLPLSLPQNYKSVGGYHIEEEVKPLPEDLEKIMMNSKNGVIYFSMGSNLKSKDWPEEIKQELPNVPKNVHILKWAPQPSILETIHFGVPTIAIPVFGDQFINVKKSVARGFTLQVNLSYKLAADLKVAIEEMLNNPKYRETVKELSYIYHDRPVKPGAELRHWVQHVVNTRGAPHLRSPALLVPLYQRLYLDLIAFLAVVILAVYTFIKKIYHRIKSKKVIMVLPICLFLGLLLSSSCEAYKALVVFGMPSNSHFNLGNGVVRNLLKDGHEVTYVTPIEYKNPPPNLRQIDILMEAPTPSGHRKFVKMLMINLVKKTLEHENIQRLLNDTNEHFDVVIVEHMFSDLSAGYATIFNCPLIWVSPVEVNSLSMGLVDVLPNPAYTSDALSLYMPPFNFLERLEELWIRITDEYNDYMVYEPLEAAEYERLIVPQIQKRGRQAPPYSEVRFNASLVLGNSHVSIGLLPLGLPQNYKSIGGYHIEEEVKPLPEDLEKIMMNAKNGVIYFSMGSNLKSKDWPEEIKRDLLKLFGELKQTVLWKFEEELPNVPKNVHILKWAPQPSILAHPKCVLFITHGGLLSTTETIHYGVPTIAIPVFGDQFINVKKAVTRGFALQVKLSYSLATDLKVAIQEMLHNPKYRQRVKELSYIYHDRPVKPGAELRHWVQHVVNTRGDPHLRSPALLVPLYQRLYLDLIALLLVILRVLYVLLRNLYRRIKSKKTVNNTKRIRRIKKDFICDKILLF</sequence>
<dbReference type="FunFam" id="3.40.50.2000:FF:000050">
    <property type="entry name" value="UDP-glucuronosyltransferase"/>
    <property type="match status" value="2"/>
</dbReference>
<evidence type="ECO:0000256" key="3">
    <source>
        <dbReference type="ARBA" id="ARBA00022679"/>
    </source>
</evidence>
<evidence type="ECO:0000313" key="7">
    <source>
        <dbReference type="Proteomes" id="UP000648187"/>
    </source>
</evidence>
<keyword evidence="3" id="KW-0808">Transferase</keyword>
<feature type="chain" id="PRO_5032421211" description="UDP-glycosyltransferase" evidence="5">
    <location>
        <begin position="21"/>
        <end position="1458"/>
    </location>
</feature>
<dbReference type="Pfam" id="PF00201">
    <property type="entry name" value="UDPGT"/>
    <property type="match status" value="4"/>
</dbReference>
<keyword evidence="4" id="KW-0472">Membrane</keyword>
<evidence type="ECO:0000256" key="1">
    <source>
        <dbReference type="ARBA" id="ARBA00009995"/>
    </source>
</evidence>
<evidence type="ECO:0008006" key="8">
    <source>
        <dbReference type="Google" id="ProtNLM"/>
    </source>
</evidence>
<feature type="transmembrane region" description="Helical" evidence="4">
    <location>
        <begin position="906"/>
        <end position="925"/>
    </location>
</feature>
<name>A0A835GB35_SPOEX</name>
<dbReference type="EMBL" id="JACKWZ010000208">
    <property type="protein sequence ID" value="KAF9411922.1"/>
    <property type="molecule type" value="Genomic_DNA"/>
</dbReference>
<dbReference type="SUPFAM" id="SSF53756">
    <property type="entry name" value="UDP-Glycosyltransferase/glycogen phosphorylase"/>
    <property type="match status" value="3"/>
</dbReference>
<dbReference type="InterPro" id="IPR050271">
    <property type="entry name" value="UDP-glycosyltransferase"/>
</dbReference>
<keyword evidence="2" id="KW-0328">Glycosyltransferase</keyword>
<keyword evidence="5" id="KW-0732">Signal</keyword>
<feature type="signal peptide" evidence="5">
    <location>
        <begin position="1"/>
        <end position="20"/>
    </location>
</feature>
<organism evidence="6 7">
    <name type="scientific">Spodoptera exigua</name>
    <name type="common">Beet armyworm</name>
    <name type="synonym">Noctua fulgens</name>
    <dbReference type="NCBI Taxonomy" id="7107"/>
    <lineage>
        <taxon>Eukaryota</taxon>
        <taxon>Metazoa</taxon>
        <taxon>Ecdysozoa</taxon>
        <taxon>Arthropoda</taxon>
        <taxon>Hexapoda</taxon>
        <taxon>Insecta</taxon>
        <taxon>Pterygota</taxon>
        <taxon>Neoptera</taxon>
        <taxon>Endopterygota</taxon>
        <taxon>Lepidoptera</taxon>
        <taxon>Glossata</taxon>
        <taxon>Ditrysia</taxon>
        <taxon>Noctuoidea</taxon>
        <taxon>Noctuidae</taxon>
        <taxon>Amphipyrinae</taxon>
        <taxon>Spodoptera</taxon>
    </lineage>
</organism>
<evidence type="ECO:0000256" key="4">
    <source>
        <dbReference type="SAM" id="Phobius"/>
    </source>
</evidence>
<evidence type="ECO:0000256" key="2">
    <source>
        <dbReference type="ARBA" id="ARBA00022676"/>
    </source>
</evidence>
<protein>
    <recommendedName>
        <fullName evidence="8">UDP-glycosyltransferase</fullName>
    </recommendedName>
</protein>
<dbReference type="CDD" id="cd03784">
    <property type="entry name" value="GT1_Gtf-like"/>
    <property type="match status" value="3"/>
</dbReference>
<dbReference type="Gene3D" id="3.40.50.2000">
    <property type="entry name" value="Glycogen Phosphorylase B"/>
    <property type="match status" value="3"/>
</dbReference>
<comment type="caution">
    <text evidence="6">The sequence shown here is derived from an EMBL/GenBank/DDBJ whole genome shotgun (WGS) entry which is preliminary data.</text>
</comment>
<gene>
    <name evidence="6" type="ORF">HW555_009396</name>
</gene>
<proteinExistence type="inferred from homology"/>
<dbReference type="PANTHER" id="PTHR48043">
    <property type="entry name" value="EG:EG0003.4 PROTEIN-RELATED"/>
    <property type="match status" value="1"/>
</dbReference>
<dbReference type="Proteomes" id="UP000648187">
    <property type="component" value="Unassembled WGS sequence"/>
</dbReference>
<keyword evidence="7" id="KW-1185">Reference proteome</keyword>
<dbReference type="GO" id="GO:0008194">
    <property type="term" value="F:UDP-glycosyltransferase activity"/>
    <property type="evidence" value="ECO:0007669"/>
    <property type="project" value="InterPro"/>
</dbReference>
<dbReference type="PROSITE" id="PS00375">
    <property type="entry name" value="UDPGT"/>
    <property type="match status" value="2"/>
</dbReference>
<accession>A0A835GB35</accession>
<dbReference type="InterPro" id="IPR002213">
    <property type="entry name" value="UDP_glucos_trans"/>
</dbReference>
<comment type="similarity">
    <text evidence="1">Belongs to the UDP-glycosyltransferase family.</text>
</comment>